<dbReference type="Proteomes" id="UP001551695">
    <property type="component" value="Unassembled WGS sequence"/>
</dbReference>
<evidence type="ECO:0000313" key="2">
    <source>
        <dbReference type="Proteomes" id="UP001551695"/>
    </source>
</evidence>
<evidence type="ECO:0000313" key="1">
    <source>
        <dbReference type="EMBL" id="MEV0711473.1"/>
    </source>
</evidence>
<sequence>MKPEDLALVVNEDGTPRGVVDVAQIQSTATILMYEMASAAGNDDELDRIGIEWTETLDPDEFGYVSAAALSLLVRNVLAPVLQVLAELSPELEKDLRAKLVESRDYAQATLGGGR</sequence>
<dbReference type="EMBL" id="JBFAKC010000015">
    <property type="protein sequence ID" value="MEV0711473.1"/>
    <property type="molecule type" value="Genomic_DNA"/>
</dbReference>
<name>A0ABV3G1C0_9NOCA</name>
<dbReference type="RefSeq" id="WP_357787870.1">
    <property type="nucleotide sequence ID" value="NZ_JBFAKC010000015.1"/>
</dbReference>
<accession>A0ABV3G1C0</accession>
<protein>
    <submittedName>
        <fullName evidence="1">Uncharacterized protein</fullName>
    </submittedName>
</protein>
<keyword evidence="2" id="KW-1185">Reference proteome</keyword>
<proteinExistence type="predicted"/>
<reference evidence="1 2" key="1">
    <citation type="submission" date="2024-06" db="EMBL/GenBank/DDBJ databases">
        <title>The Natural Products Discovery Center: Release of the First 8490 Sequenced Strains for Exploring Actinobacteria Biosynthetic Diversity.</title>
        <authorList>
            <person name="Kalkreuter E."/>
            <person name="Kautsar S.A."/>
            <person name="Yang D."/>
            <person name="Bader C.D."/>
            <person name="Teijaro C.N."/>
            <person name="Fluegel L."/>
            <person name="Davis C.M."/>
            <person name="Simpson J.R."/>
            <person name="Lauterbach L."/>
            <person name="Steele A.D."/>
            <person name="Gui C."/>
            <person name="Meng S."/>
            <person name="Li G."/>
            <person name="Viehrig K."/>
            <person name="Ye F."/>
            <person name="Su P."/>
            <person name="Kiefer A.F."/>
            <person name="Nichols A."/>
            <person name="Cepeda A.J."/>
            <person name="Yan W."/>
            <person name="Fan B."/>
            <person name="Jiang Y."/>
            <person name="Adhikari A."/>
            <person name="Zheng C.-J."/>
            <person name="Schuster L."/>
            <person name="Cowan T.M."/>
            <person name="Smanski M.J."/>
            <person name="Chevrette M.G."/>
            <person name="De Carvalho L.P.S."/>
            <person name="Shen B."/>
        </authorList>
    </citation>
    <scope>NUCLEOTIDE SEQUENCE [LARGE SCALE GENOMIC DNA]</scope>
    <source>
        <strain evidence="1 2">NPDC050403</strain>
    </source>
</reference>
<comment type="caution">
    <text evidence="1">The sequence shown here is derived from an EMBL/GenBank/DDBJ whole genome shotgun (WGS) entry which is preliminary data.</text>
</comment>
<gene>
    <name evidence="1" type="ORF">AB0I48_28295</name>
</gene>
<organism evidence="1 2">
    <name type="scientific">Nocardia aurea</name>
    <dbReference type="NCBI Taxonomy" id="2144174"/>
    <lineage>
        <taxon>Bacteria</taxon>
        <taxon>Bacillati</taxon>
        <taxon>Actinomycetota</taxon>
        <taxon>Actinomycetes</taxon>
        <taxon>Mycobacteriales</taxon>
        <taxon>Nocardiaceae</taxon>
        <taxon>Nocardia</taxon>
    </lineage>
</organism>